<dbReference type="PRINTS" id="PR00081">
    <property type="entry name" value="GDHRDH"/>
</dbReference>
<dbReference type="InterPro" id="IPR036291">
    <property type="entry name" value="NAD(P)-bd_dom_sf"/>
</dbReference>
<dbReference type="Proteomes" id="UP000601990">
    <property type="component" value="Unassembled WGS sequence"/>
</dbReference>
<dbReference type="PANTHER" id="PTHR43669:SF3">
    <property type="entry name" value="ALCOHOL DEHYDROGENASE, PUTATIVE (AFU_ORTHOLOGUE AFUA_3G03445)-RELATED"/>
    <property type="match status" value="1"/>
</dbReference>
<reference evidence="4" key="1">
    <citation type="submission" date="2019-12" db="EMBL/GenBank/DDBJ databases">
        <title>Comparative genomics gives insights into the taxonomy of the Azoarcus-Aromatoleum group and reveals separate origins of nif in the plant-associated Azoarcus and non-plant-associated Aromatoleum sub-groups.</title>
        <authorList>
            <person name="Lafos M."/>
            <person name="Maluk M."/>
            <person name="Batista M."/>
            <person name="Junghare M."/>
            <person name="Carmona M."/>
            <person name="Faoro H."/>
            <person name="Cruz L.M."/>
            <person name="Battistoni F."/>
            <person name="De Souza E."/>
            <person name="Pedrosa F."/>
            <person name="Chen W.-M."/>
            <person name="Poole P.S."/>
            <person name="Dixon R.A."/>
            <person name="James E.K."/>
        </authorList>
    </citation>
    <scope>NUCLEOTIDE SEQUENCE</scope>
    <source>
        <strain evidence="4">U120</strain>
    </source>
</reference>
<evidence type="ECO:0000256" key="1">
    <source>
        <dbReference type="ARBA" id="ARBA00006484"/>
    </source>
</evidence>
<gene>
    <name evidence="4" type="ORF">GO608_17735</name>
</gene>
<sequence length="250" mass="25924">MKGRLEDKVAVVTGASSGIGRAIVERYVAEGAKVAAFGRNTDALDALAAAHPGKVVTVNGDATCAEDLQRLVDETLKAFGGVDIVVPNAGIARVVSFENSTREAFETQFSVNLFAAAETVRLFLPHTRRGGSVQFITTFLTQVGFPGLAIYSASKAALKSFAQTLAAELAPKGIRVNSIAPGPIATPLWGTVGLPPDVLGAVAGQINSRLMTGEFGKPEDIAETSVFLASDGAKNIYGQDIVVDGGYTIG</sequence>
<keyword evidence="2" id="KW-0560">Oxidoreductase</keyword>
<comment type="caution">
    <text evidence="4">The sequence shown here is derived from an EMBL/GenBank/DDBJ whole genome shotgun (WGS) entry which is preliminary data.</text>
</comment>
<proteinExistence type="inferred from homology"/>
<keyword evidence="5" id="KW-1185">Reference proteome</keyword>
<dbReference type="InterPro" id="IPR002347">
    <property type="entry name" value="SDR_fam"/>
</dbReference>
<evidence type="ECO:0000256" key="2">
    <source>
        <dbReference type="ARBA" id="ARBA00023002"/>
    </source>
</evidence>
<dbReference type="CDD" id="cd05233">
    <property type="entry name" value="SDR_c"/>
    <property type="match status" value="1"/>
</dbReference>
<name>A0ABX1N7A6_9RHOO</name>
<comment type="similarity">
    <text evidence="1">Belongs to the short-chain dehydrogenases/reductases (SDR) family.</text>
</comment>
<dbReference type="Gene3D" id="3.40.50.720">
    <property type="entry name" value="NAD(P)-binding Rossmann-like Domain"/>
    <property type="match status" value="1"/>
</dbReference>
<accession>A0ABX1N7A6</accession>
<dbReference type="InterPro" id="IPR057326">
    <property type="entry name" value="KR_dom"/>
</dbReference>
<dbReference type="RefSeq" id="WP_169200355.1">
    <property type="nucleotide sequence ID" value="NZ_WTVH02000010.1"/>
</dbReference>
<evidence type="ECO:0000313" key="4">
    <source>
        <dbReference type="EMBL" id="NMF95153.1"/>
    </source>
</evidence>
<dbReference type="SUPFAM" id="SSF51735">
    <property type="entry name" value="NAD(P)-binding Rossmann-fold domains"/>
    <property type="match status" value="1"/>
</dbReference>
<evidence type="ECO:0000259" key="3">
    <source>
        <dbReference type="SMART" id="SM00822"/>
    </source>
</evidence>
<dbReference type="Pfam" id="PF13561">
    <property type="entry name" value="adh_short_C2"/>
    <property type="match status" value="1"/>
</dbReference>
<organism evidence="4 5">
    <name type="scientific">Aromatoleum buckelii</name>
    <dbReference type="NCBI Taxonomy" id="200254"/>
    <lineage>
        <taxon>Bacteria</taxon>
        <taxon>Pseudomonadati</taxon>
        <taxon>Pseudomonadota</taxon>
        <taxon>Betaproteobacteria</taxon>
        <taxon>Rhodocyclales</taxon>
        <taxon>Rhodocyclaceae</taxon>
        <taxon>Aromatoleum</taxon>
    </lineage>
</organism>
<feature type="domain" description="Ketoreductase" evidence="3">
    <location>
        <begin position="8"/>
        <end position="182"/>
    </location>
</feature>
<dbReference type="PANTHER" id="PTHR43669">
    <property type="entry name" value="5-KETO-D-GLUCONATE 5-REDUCTASE"/>
    <property type="match status" value="1"/>
</dbReference>
<dbReference type="PRINTS" id="PR00080">
    <property type="entry name" value="SDRFAMILY"/>
</dbReference>
<dbReference type="EMBL" id="WTVH01000049">
    <property type="protein sequence ID" value="NMF95153.1"/>
    <property type="molecule type" value="Genomic_DNA"/>
</dbReference>
<dbReference type="SMART" id="SM00822">
    <property type="entry name" value="PKS_KR"/>
    <property type="match status" value="1"/>
</dbReference>
<evidence type="ECO:0000313" key="5">
    <source>
        <dbReference type="Proteomes" id="UP000601990"/>
    </source>
</evidence>
<protein>
    <submittedName>
        <fullName evidence="4">SDR family oxidoreductase</fullName>
    </submittedName>
</protein>